<gene>
    <name evidence="7" type="primary">rimM_3</name>
    <name evidence="7" type="ORF">SDC9_05947</name>
</gene>
<evidence type="ECO:0000256" key="3">
    <source>
        <dbReference type="ARBA" id="ARBA00022552"/>
    </source>
</evidence>
<dbReference type="GO" id="GO:0043022">
    <property type="term" value="F:ribosome binding"/>
    <property type="evidence" value="ECO:0007669"/>
    <property type="project" value="InterPro"/>
</dbReference>
<dbReference type="SUPFAM" id="SSF50346">
    <property type="entry name" value="PRC-barrel domain"/>
    <property type="match status" value="1"/>
</dbReference>
<keyword evidence="4" id="KW-0143">Chaperone</keyword>
<keyword evidence="3" id="KW-0698">rRNA processing</keyword>
<dbReference type="InterPro" id="IPR009000">
    <property type="entry name" value="Transl_B-barrel_sf"/>
</dbReference>
<evidence type="ECO:0000256" key="1">
    <source>
        <dbReference type="ARBA" id="ARBA00022490"/>
    </source>
</evidence>
<dbReference type="Pfam" id="PF01782">
    <property type="entry name" value="RimM"/>
    <property type="match status" value="1"/>
</dbReference>
<dbReference type="InterPro" id="IPR011961">
    <property type="entry name" value="RimM"/>
</dbReference>
<dbReference type="PANTHER" id="PTHR33692:SF1">
    <property type="entry name" value="RIBOSOME MATURATION FACTOR RIMM"/>
    <property type="match status" value="1"/>
</dbReference>
<comment type="caution">
    <text evidence="7">The sequence shown here is derived from an EMBL/GenBank/DDBJ whole genome shotgun (WGS) entry which is preliminary data.</text>
</comment>
<proteinExistence type="inferred from homology"/>
<dbReference type="GO" id="GO:0005840">
    <property type="term" value="C:ribosome"/>
    <property type="evidence" value="ECO:0007669"/>
    <property type="project" value="InterPro"/>
</dbReference>
<dbReference type="AlphaFoldDB" id="A0A644T0I2"/>
<protein>
    <submittedName>
        <fullName evidence="7">Ribosome maturation factor RimM</fullName>
    </submittedName>
</protein>
<organism evidence="7">
    <name type="scientific">bioreactor metagenome</name>
    <dbReference type="NCBI Taxonomy" id="1076179"/>
    <lineage>
        <taxon>unclassified sequences</taxon>
        <taxon>metagenomes</taxon>
        <taxon>ecological metagenomes</taxon>
    </lineage>
</organism>
<evidence type="ECO:0000259" key="5">
    <source>
        <dbReference type="Pfam" id="PF01782"/>
    </source>
</evidence>
<evidence type="ECO:0000256" key="2">
    <source>
        <dbReference type="ARBA" id="ARBA00022517"/>
    </source>
</evidence>
<reference evidence="7" key="1">
    <citation type="submission" date="2019-08" db="EMBL/GenBank/DDBJ databases">
        <authorList>
            <person name="Kucharzyk K."/>
            <person name="Murdoch R.W."/>
            <person name="Higgins S."/>
            <person name="Loffler F."/>
        </authorList>
    </citation>
    <scope>NUCLEOTIDE SEQUENCE</scope>
</reference>
<dbReference type="Gene3D" id="2.40.30.60">
    <property type="entry name" value="RimM"/>
    <property type="match status" value="1"/>
</dbReference>
<sequence length="166" mass="18800">MNSELIVIGQIVAPHGVRGDVRIFPHTDFPERFTQTKQLILEDGSCLRIESVKFHKKFVLLKLHGINTMNDAENLRGKFVHVKRADAVRLPEGHYYHFDIIGLKVYSETGEYLGKITDILSTGSNDVYVIEQDAKKPLLIPALKEVVLDINVDAGHIKVKLQEELE</sequence>
<dbReference type="Gene3D" id="2.30.30.240">
    <property type="entry name" value="PRC-barrel domain"/>
    <property type="match status" value="1"/>
</dbReference>
<dbReference type="InterPro" id="IPR002676">
    <property type="entry name" value="RimM_N"/>
</dbReference>
<dbReference type="GO" id="GO:0006364">
    <property type="term" value="P:rRNA processing"/>
    <property type="evidence" value="ECO:0007669"/>
    <property type="project" value="UniProtKB-KW"/>
</dbReference>
<evidence type="ECO:0000313" key="7">
    <source>
        <dbReference type="EMBL" id="MPL60386.1"/>
    </source>
</evidence>
<dbReference type="EMBL" id="VSSQ01000012">
    <property type="protein sequence ID" value="MPL60386.1"/>
    <property type="molecule type" value="Genomic_DNA"/>
</dbReference>
<dbReference type="InterPro" id="IPR056792">
    <property type="entry name" value="PRC_RimM"/>
</dbReference>
<keyword evidence="2" id="KW-0690">Ribosome biogenesis</keyword>
<feature type="domain" description="Ribosome maturation factor RimM PRC barrel" evidence="6">
    <location>
        <begin position="98"/>
        <end position="165"/>
    </location>
</feature>
<dbReference type="PANTHER" id="PTHR33692">
    <property type="entry name" value="RIBOSOME MATURATION FACTOR RIMM"/>
    <property type="match status" value="1"/>
</dbReference>
<accession>A0A644T0I2</accession>
<evidence type="ECO:0000256" key="4">
    <source>
        <dbReference type="ARBA" id="ARBA00023186"/>
    </source>
</evidence>
<dbReference type="HAMAP" id="MF_00014">
    <property type="entry name" value="Ribosome_mat_RimM"/>
    <property type="match status" value="1"/>
</dbReference>
<dbReference type="InterPro" id="IPR011033">
    <property type="entry name" value="PRC_barrel-like_sf"/>
</dbReference>
<dbReference type="SUPFAM" id="SSF50447">
    <property type="entry name" value="Translation proteins"/>
    <property type="match status" value="1"/>
</dbReference>
<dbReference type="InterPro" id="IPR036976">
    <property type="entry name" value="RimM_N_sf"/>
</dbReference>
<keyword evidence="1" id="KW-0963">Cytoplasm</keyword>
<dbReference type="NCBIfam" id="TIGR02273">
    <property type="entry name" value="16S_RimM"/>
    <property type="match status" value="1"/>
</dbReference>
<name>A0A644T0I2_9ZZZZ</name>
<evidence type="ECO:0000259" key="6">
    <source>
        <dbReference type="Pfam" id="PF24986"/>
    </source>
</evidence>
<dbReference type="Pfam" id="PF24986">
    <property type="entry name" value="PRC_RimM"/>
    <property type="match status" value="1"/>
</dbReference>
<feature type="domain" description="RimM N-terminal" evidence="5">
    <location>
        <begin position="7"/>
        <end position="85"/>
    </location>
</feature>